<evidence type="ECO:0000256" key="2">
    <source>
        <dbReference type="SAM" id="MobiDB-lite"/>
    </source>
</evidence>
<feature type="compositionally biased region" description="Polar residues" evidence="2">
    <location>
        <begin position="360"/>
        <end position="371"/>
    </location>
</feature>
<dbReference type="GO" id="GO:0003676">
    <property type="term" value="F:nucleic acid binding"/>
    <property type="evidence" value="ECO:0007669"/>
    <property type="project" value="InterPro"/>
</dbReference>
<evidence type="ECO:0000259" key="3">
    <source>
        <dbReference type="SMART" id="SM00343"/>
    </source>
</evidence>
<dbReference type="EMBL" id="JYDT01000008">
    <property type="protein sequence ID" value="KRY92147.1"/>
    <property type="molecule type" value="Genomic_DNA"/>
</dbReference>
<dbReference type="InterPro" id="IPR000477">
    <property type="entry name" value="RT_dom"/>
</dbReference>
<dbReference type="InterPro" id="IPR021109">
    <property type="entry name" value="Peptidase_aspartic_dom_sf"/>
</dbReference>
<protein>
    <recommendedName>
        <fullName evidence="3">CCHC-type domain-containing protein</fullName>
    </recommendedName>
</protein>
<feature type="domain" description="CCHC-type" evidence="3">
    <location>
        <begin position="318"/>
        <end position="334"/>
    </location>
</feature>
<feature type="region of interest" description="Disordered" evidence="2">
    <location>
        <begin position="351"/>
        <end position="371"/>
    </location>
</feature>
<evidence type="ECO:0000313" key="5">
    <source>
        <dbReference type="Proteomes" id="UP000054995"/>
    </source>
</evidence>
<dbReference type="InterPro" id="IPR043128">
    <property type="entry name" value="Rev_trsase/Diguanyl_cyclase"/>
</dbReference>
<dbReference type="Pfam" id="PF05585">
    <property type="entry name" value="DUF1758"/>
    <property type="match status" value="1"/>
</dbReference>
<dbReference type="Gene3D" id="3.10.10.10">
    <property type="entry name" value="HIV Type 1 Reverse Transcriptase, subunit A, domain 1"/>
    <property type="match status" value="1"/>
</dbReference>
<dbReference type="CDD" id="cd01644">
    <property type="entry name" value="RT_pepA17"/>
    <property type="match status" value="1"/>
</dbReference>
<dbReference type="PANTHER" id="PTHR47331:SF5">
    <property type="entry name" value="RIBONUCLEASE H"/>
    <property type="match status" value="1"/>
</dbReference>
<dbReference type="InterPro" id="IPR043502">
    <property type="entry name" value="DNA/RNA_pol_sf"/>
</dbReference>
<dbReference type="Proteomes" id="UP000054995">
    <property type="component" value="Unassembled WGS sequence"/>
</dbReference>
<keyword evidence="5" id="KW-1185">Reference proteome</keyword>
<dbReference type="PANTHER" id="PTHR47331">
    <property type="entry name" value="PHD-TYPE DOMAIN-CONTAINING PROTEIN"/>
    <property type="match status" value="1"/>
</dbReference>
<accession>A0A0V1G3U2</accession>
<evidence type="ECO:0000313" key="4">
    <source>
        <dbReference type="EMBL" id="KRY92147.1"/>
    </source>
</evidence>
<dbReference type="Gene3D" id="2.40.70.10">
    <property type="entry name" value="Acid Proteases"/>
    <property type="match status" value="1"/>
</dbReference>
<dbReference type="GO" id="GO:0008270">
    <property type="term" value="F:zinc ion binding"/>
    <property type="evidence" value="ECO:0007669"/>
    <property type="project" value="InterPro"/>
</dbReference>
<feature type="domain" description="CCHC-type" evidence="3">
    <location>
        <begin position="1443"/>
        <end position="1459"/>
    </location>
</feature>
<organism evidence="4 5">
    <name type="scientific">Trichinella pseudospiralis</name>
    <name type="common">Parasitic roundworm</name>
    <dbReference type="NCBI Taxonomy" id="6337"/>
    <lineage>
        <taxon>Eukaryota</taxon>
        <taxon>Metazoa</taxon>
        <taxon>Ecdysozoa</taxon>
        <taxon>Nematoda</taxon>
        <taxon>Enoplea</taxon>
        <taxon>Dorylaimia</taxon>
        <taxon>Trichinellida</taxon>
        <taxon>Trichinellidae</taxon>
        <taxon>Trichinella</taxon>
    </lineage>
</organism>
<name>A0A0V1G3U2_TRIPS</name>
<gene>
    <name evidence="4" type="ORF">T4D_3434</name>
</gene>
<dbReference type="Pfam" id="PF00078">
    <property type="entry name" value="RVT_1"/>
    <property type="match status" value="1"/>
</dbReference>
<dbReference type="Pfam" id="PF03564">
    <property type="entry name" value="DUF1759"/>
    <property type="match status" value="1"/>
</dbReference>
<comment type="caution">
    <text evidence="4">The sequence shown here is derived from an EMBL/GenBank/DDBJ whole genome shotgun (WGS) entry which is preliminary data.</text>
</comment>
<dbReference type="OrthoDB" id="5920525at2759"/>
<dbReference type="InterPro" id="IPR008042">
    <property type="entry name" value="Retrotrans_Pao"/>
</dbReference>
<evidence type="ECO:0000256" key="1">
    <source>
        <dbReference type="SAM" id="Coils"/>
    </source>
</evidence>
<dbReference type="InterPro" id="IPR005312">
    <property type="entry name" value="DUF1759"/>
</dbReference>
<dbReference type="InterPro" id="IPR008737">
    <property type="entry name" value="DUF1758"/>
</dbReference>
<dbReference type="SUPFAM" id="SSF56672">
    <property type="entry name" value="DNA/RNA polymerases"/>
    <property type="match status" value="1"/>
</dbReference>
<dbReference type="Gene3D" id="3.30.70.270">
    <property type="match status" value="1"/>
</dbReference>
<sequence length="1726" mass="198421">MDKLLHRKNAQLRWLRSALDDLRAALDSDRNHRQSCLMIVSEKWTKYDRVVEQLLEVSEIAESIDTLIDKRETLNDELNELRMKADHDSGIQIKEDPETKEIERSTPSNVRLPKLEIKKYNGDPHDWQRFHEEFSNSIHTNKNLSTIEKFSYLRSLLIANAAAAIEGLPLDVANQLANQLEVHVRGLEALQTSAEAYQAFLMPMILPRLPRELAVEWKRRRSERRDNVQELLTFLNAEILIRERHGSLDSSTKSGSEIKKPITEKKIYPGKKYTMAALHASIKQVCNLCQQNHQIWNCSKFLQMDIVERQVIARERGLCFACLRRGHRMFECKSKRRCIKPHCKEHHHPLLHPEIDNQEKGSTQNQHPSTTAADAKIQVGCVPTIGRRSTLLQTARARLHDSNGNSMVVNCLFDSGSQRSFVKKSVADALSLEGPMERVFIESLGGDHNKCKRTRRVKFRISSLNGKDDKKQLIEALCLPKICQKPKLVPNFETFRLKHLTALQLADDFTGNSGAFDVPIGWIICGPMTNEKREPTSFSHSAKVLYAKVDEQLDEAIRKFWEIETIGMMDGSDKADIDSTRAVQNFESTLQFDGIRYTRSLKNDPRKAAHHERGMREYLEEDFVEEVTDRTGYPGRIWYLPHHAVIREDKTTTKCRIVFDGSAQYGGVTLNRHLDVGPALQNDLVKVLLRFRRFRIGLQADISKMFLQIGLNEQDRDVCRFLWRSCDVQEAPRIYRFKRLCFGLSCSPFLAMCVIRHHVKKYQHQFPEAVNEVLENMYVDDLLFSADEEESASEKVAQLRKMMKLGGFLLTKWASNHNKVLADVPFEGVTDESSNPMLKALGITWNAETDELSYTIPSNVDPNTLDTKRQLISTTSKMYDPLGYLSPYIIRAKILFQRLWQQGVDWDEKLPDNEHQEWKKWKLKLMDIPEIRIRRCLIPFMRKEIRRLELHAFGDASKLAYGAAVYLVAIDKDGKRTVNLVLAKAKVAPLKQVTLPRLELMAAFTAAKLIAFVKNNIGIRVDELNCWSDSKITLCWIKNSTQKLKPFIQNRVEVIRQLTSPVLWRHRPTKNNPADLLSRGSTVKQMASQSLWWHGPPWLMEDKDCNFESKDYPSINLEIDEYHPSSVTVLVNVEEDIKLNPERFDDFEKLIRVIAYCRRFLANCRHPESNRRLGPLTLVELQIAEKYWIRKAQRECFANEIQQLMNGKRITSNSQLIHLDPFLDENDLVRIIGRLQNSTLPEMTKHPIILPDKHPITRAIIRRCHLRQLHSGIETTSHFEEPLWSQRCENLQILHDELNLHVRALGALGKDLNSSRITAAEILMELFKLKLPIVIRKKWEEEIFTDETKGSDLDMFFSFLLKQVRIEQSVVKTQTLGQLRLTKAMKTTATAERVTTTSALKAKVEPRLNSCAVCKGEHTIFQCEQFLRATPDERWSLCSKRGLCYHCLYKGHLANRCSRRKPCGEAGCTLKHHRLLHQPGTKEMTPMRDQIAAEDHRIVEDGKTPDHAVLLAKSKTRKNILLQTANAFIENEDGECQMVMCLLDTGCQQSLVRIKIANQIGLKGHPEHVKITRLGDSCGQHKRLQRVKFRLKDVRNDREGLSMEALCVPTICKLSANPNLKDWKYLQSFDLADQFPRPAAEIDVLIGMDFYHKFATNETIKGGENGPHAMESPLGWILSGPIATNADEGVVMFSEIETENDDETLQKFWRRVEMGLWSGSISKGHQ</sequence>
<reference evidence="4 5" key="1">
    <citation type="submission" date="2015-01" db="EMBL/GenBank/DDBJ databases">
        <title>Evolution of Trichinella species and genotypes.</title>
        <authorList>
            <person name="Korhonen P.K."/>
            <person name="Edoardo P."/>
            <person name="Giuseppe L.R."/>
            <person name="Gasser R.B."/>
        </authorList>
    </citation>
    <scope>NUCLEOTIDE SEQUENCE [LARGE SCALE GENOMIC DNA]</scope>
    <source>
        <strain evidence="4">ISS470</strain>
    </source>
</reference>
<feature type="coiled-coil region" evidence="1">
    <location>
        <begin position="57"/>
        <end position="84"/>
    </location>
</feature>
<keyword evidence="1" id="KW-0175">Coiled coil</keyword>
<dbReference type="InterPro" id="IPR001878">
    <property type="entry name" value="Znf_CCHC"/>
</dbReference>
<proteinExistence type="predicted"/>
<dbReference type="Pfam" id="PF05380">
    <property type="entry name" value="Peptidase_A17"/>
    <property type="match status" value="1"/>
</dbReference>
<dbReference type="SMART" id="SM00343">
    <property type="entry name" value="ZnF_C2HC"/>
    <property type="match status" value="2"/>
</dbReference>